<protein>
    <submittedName>
        <fullName evidence="2">Neuraminidase</fullName>
    </submittedName>
</protein>
<feature type="signal peptide" evidence="1">
    <location>
        <begin position="1"/>
        <end position="22"/>
    </location>
</feature>
<dbReference type="OrthoDB" id="223410at2"/>
<organism evidence="2 3">
    <name type="scientific">Filimonas effusa</name>
    <dbReference type="NCBI Taxonomy" id="2508721"/>
    <lineage>
        <taxon>Bacteria</taxon>
        <taxon>Pseudomonadati</taxon>
        <taxon>Bacteroidota</taxon>
        <taxon>Chitinophagia</taxon>
        <taxon>Chitinophagales</taxon>
        <taxon>Chitinophagaceae</taxon>
        <taxon>Filimonas</taxon>
    </lineage>
</organism>
<dbReference type="AlphaFoldDB" id="A0A4Q1DE40"/>
<sequence length="446" mass="50127">MNARIILPGILLLLYSTTAVQAQKNFVTPGSLEWVDVAEGWASNSVNAAVFRKNSLTSRGDTQFVAFYNKDAYVVVGKRRIGGKEWQLQQTPFKGNARDAHNIISIMADGEGFVHLAWDHHNGPLKYTRSITPGSLQFLEPMSMTGIAETKLSYPEFYRLANGDLLFFYRDGGSGQGNMVINKYSVREKKWVMLHRNLIDGEGKRNAYWQACVDGKGGIHISWVWRESPDVASNHDLCYAVSRDGGISWESSSGNQYQLPITAANAEYACKIPQGSELINQTSMTTDEKGNPFIATYWRDSGTVVPQYHLVYRFNNKWCINDLAFRKTAFSLSGGGTKRIPISRPQVICWGSGKDLSVAVWFRDEERNNRVSMALNKAVNKGKQWVLTDLSSAAVGSWEPTYDINLWLEKKQFHAFVQYVEQADGEGATNTPPQMVQVLQWQPLKK</sequence>
<proteinExistence type="predicted"/>
<evidence type="ECO:0000256" key="1">
    <source>
        <dbReference type="SAM" id="SignalP"/>
    </source>
</evidence>
<keyword evidence="3" id="KW-1185">Reference proteome</keyword>
<name>A0A4Q1DE40_9BACT</name>
<dbReference type="RefSeq" id="WP_129002608.1">
    <property type="nucleotide sequence ID" value="NZ_SDHZ01000001.1"/>
</dbReference>
<dbReference type="EMBL" id="SDHZ01000001">
    <property type="protein sequence ID" value="RXK86859.1"/>
    <property type="molecule type" value="Genomic_DNA"/>
</dbReference>
<dbReference type="Pfam" id="PF15892">
    <property type="entry name" value="BNR_4"/>
    <property type="match status" value="1"/>
</dbReference>
<gene>
    <name evidence="2" type="ORF">ESB13_08710</name>
</gene>
<keyword evidence="1" id="KW-0732">Signal</keyword>
<dbReference type="Proteomes" id="UP000290545">
    <property type="component" value="Unassembled WGS sequence"/>
</dbReference>
<evidence type="ECO:0000313" key="2">
    <source>
        <dbReference type="EMBL" id="RXK86859.1"/>
    </source>
</evidence>
<feature type="chain" id="PRO_5020539140" evidence="1">
    <location>
        <begin position="23"/>
        <end position="446"/>
    </location>
</feature>
<evidence type="ECO:0000313" key="3">
    <source>
        <dbReference type="Proteomes" id="UP000290545"/>
    </source>
</evidence>
<comment type="caution">
    <text evidence="2">The sequence shown here is derived from an EMBL/GenBank/DDBJ whole genome shotgun (WGS) entry which is preliminary data.</text>
</comment>
<reference evidence="2 3" key="1">
    <citation type="submission" date="2019-01" db="EMBL/GenBank/DDBJ databases">
        <title>Filimonas sp. strain TTM-71.</title>
        <authorList>
            <person name="Chen W.-M."/>
        </authorList>
    </citation>
    <scope>NUCLEOTIDE SEQUENCE [LARGE SCALE GENOMIC DNA]</scope>
    <source>
        <strain evidence="2 3">TTM-71</strain>
    </source>
</reference>
<accession>A0A4Q1DE40</accession>